<dbReference type="AlphaFoldDB" id="A8GMK5"/>
<name>A8GMK5_RICAH</name>
<evidence type="ECO:0000313" key="2">
    <source>
        <dbReference type="Proteomes" id="UP000006830"/>
    </source>
</evidence>
<organism evidence="1 2">
    <name type="scientific">Rickettsia akari (strain Hartford)</name>
    <dbReference type="NCBI Taxonomy" id="293614"/>
    <lineage>
        <taxon>Bacteria</taxon>
        <taxon>Pseudomonadati</taxon>
        <taxon>Pseudomonadota</taxon>
        <taxon>Alphaproteobacteria</taxon>
        <taxon>Rickettsiales</taxon>
        <taxon>Rickettsiaceae</taxon>
        <taxon>Rickettsieae</taxon>
        <taxon>Rickettsia</taxon>
        <taxon>spotted fever group</taxon>
    </lineage>
</organism>
<dbReference type="EMBL" id="CP000847">
    <property type="protein sequence ID" value="ABV74630.1"/>
    <property type="molecule type" value="Genomic_DNA"/>
</dbReference>
<sequence length="81" mass="9288">MKLGWDDSIEQLLIKLREKIAQLAPSLKFQCFVKIADIIKGNVECHITFDYELTYNNALDLLKKWVSSSSNRRSIGTTDLV</sequence>
<dbReference type="Proteomes" id="UP000006830">
    <property type="component" value="Chromosome"/>
</dbReference>
<keyword evidence="2" id="KW-1185">Reference proteome</keyword>
<reference evidence="1" key="1">
    <citation type="submission" date="2007-09" db="EMBL/GenBank/DDBJ databases">
        <title>Complete Genome Sequence of Rickettsia akari.</title>
        <authorList>
            <person name="Madan A."/>
            <person name="Fahey J."/>
            <person name="Helton E."/>
            <person name="Ketteman M."/>
            <person name="Madan A."/>
            <person name="Rodrigues S."/>
            <person name="Sanchez A."/>
            <person name="Whiting M."/>
            <person name="Dasch G."/>
            <person name="Eremeeva M."/>
        </authorList>
    </citation>
    <scope>NUCLEOTIDE SEQUENCE</scope>
    <source>
        <strain evidence="1">Hartford</strain>
    </source>
</reference>
<protein>
    <submittedName>
        <fullName evidence="1">Uncharacterized protein</fullName>
    </submittedName>
</protein>
<evidence type="ECO:0000313" key="1">
    <source>
        <dbReference type="EMBL" id="ABV74630.1"/>
    </source>
</evidence>
<accession>A8GMK5</accession>
<gene>
    <name evidence="1" type="ordered locus">A1C_01595</name>
</gene>
<dbReference type="HOGENOM" id="CLU_2571634_0_0_5"/>
<dbReference type="KEGG" id="rak:A1C_01595"/>
<proteinExistence type="predicted"/>